<dbReference type="Proteomes" id="UP001652625">
    <property type="component" value="Chromosome 03"/>
</dbReference>
<keyword evidence="5" id="KW-0599">Photoprotein</keyword>
<keyword evidence="2" id="KW-0677">Repeat</keyword>
<accession>A0ABM4BH97</accession>
<organism evidence="7 8">
    <name type="scientific">Hydra vulgaris</name>
    <name type="common">Hydra</name>
    <name type="synonym">Hydra attenuata</name>
    <dbReference type="NCBI Taxonomy" id="6087"/>
    <lineage>
        <taxon>Eukaryota</taxon>
        <taxon>Metazoa</taxon>
        <taxon>Cnidaria</taxon>
        <taxon>Hydrozoa</taxon>
        <taxon>Hydroidolina</taxon>
        <taxon>Anthoathecata</taxon>
        <taxon>Aplanulata</taxon>
        <taxon>Hydridae</taxon>
        <taxon>Hydra</taxon>
    </lineage>
</organism>
<proteinExistence type="inferred from homology"/>
<dbReference type="InterPro" id="IPR002048">
    <property type="entry name" value="EF_hand_dom"/>
</dbReference>
<comment type="similarity">
    <text evidence="1">Belongs to the aequorin family.</text>
</comment>
<dbReference type="GeneID" id="100206886"/>
<dbReference type="InterPro" id="IPR018247">
    <property type="entry name" value="EF_Hand_1_Ca_BS"/>
</dbReference>
<keyword evidence="4" id="KW-0455">Luminescence</keyword>
<dbReference type="SMART" id="SM00054">
    <property type="entry name" value="EFh"/>
    <property type="match status" value="2"/>
</dbReference>
<sequence length="148" mass="16536">MASINDDEIDDIREKFDLFDKIGDGKISDVQIIDVLRACGLNPLTNDVEKIKKDSSLVGKRIDLETFCPIYEQIASMSGQATYEDMVEAFKTFDRDQTGTISAGELRQLLVNLGDTLTEEQADVIVQPHEDEKGAVSYHQIIKHLMAS</sequence>
<keyword evidence="7" id="KW-1185">Reference proteome</keyword>
<evidence type="ECO:0000313" key="7">
    <source>
        <dbReference type="Proteomes" id="UP001652625"/>
    </source>
</evidence>
<evidence type="ECO:0000256" key="5">
    <source>
        <dbReference type="ARBA" id="ARBA00023262"/>
    </source>
</evidence>
<dbReference type="PANTHER" id="PTHR23048:SF49">
    <property type="entry name" value="FI08416P-RELATED"/>
    <property type="match status" value="1"/>
</dbReference>
<evidence type="ECO:0000313" key="8">
    <source>
        <dbReference type="RefSeq" id="XP_065648394.1"/>
    </source>
</evidence>
<dbReference type="SUPFAM" id="SSF47473">
    <property type="entry name" value="EF-hand"/>
    <property type="match status" value="1"/>
</dbReference>
<protein>
    <submittedName>
        <fullName evidence="8">Myosin light chain 6B</fullName>
    </submittedName>
</protein>
<keyword evidence="3" id="KW-0106">Calcium</keyword>
<feature type="domain" description="EF-hand" evidence="6">
    <location>
        <begin position="81"/>
        <end position="116"/>
    </location>
</feature>
<reference evidence="8" key="1">
    <citation type="submission" date="2025-08" db="UniProtKB">
        <authorList>
            <consortium name="RefSeq"/>
        </authorList>
    </citation>
    <scope>IDENTIFICATION</scope>
</reference>
<feature type="domain" description="EF-hand" evidence="6">
    <location>
        <begin position="7"/>
        <end position="42"/>
    </location>
</feature>
<dbReference type="InterPro" id="IPR050230">
    <property type="entry name" value="CALM/Myosin/TropC-like"/>
</dbReference>
<evidence type="ECO:0000256" key="2">
    <source>
        <dbReference type="ARBA" id="ARBA00022737"/>
    </source>
</evidence>
<dbReference type="PROSITE" id="PS00018">
    <property type="entry name" value="EF_HAND_1"/>
    <property type="match status" value="1"/>
</dbReference>
<dbReference type="Gene3D" id="1.10.238.10">
    <property type="entry name" value="EF-hand"/>
    <property type="match status" value="2"/>
</dbReference>
<dbReference type="InterPro" id="IPR011992">
    <property type="entry name" value="EF-hand-dom_pair"/>
</dbReference>
<dbReference type="Pfam" id="PF13405">
    <property type="entry name" value="EF-hand_6"/>
    <property type="match status" value="1"/>
</dbReference>
<dbReference type="PROSITE" id="PS50222">
    <property type="entry name" value="EF_HAND_2"/>
    <property type="match status" value="2"/>
</dbReference>
<name>A0ABM4BH97_HYDVU</name>
<dbReference type="RefSeq" id="XP_065648394.1">
    <property type="nucleotide sequence ID" value="XM_065792322.1"/>
</dbReference>
<evidence type="ECO:0000256" key="1">
    <source>
        <dbReference type="ARBA" id="ARBA00007828"/>
    </source>
</evidence>
<evidence type="ECO:0000259" key="6">
    <source>
        <dbReference type="PROSITE" id="PS50222"/>
    </source>
</evidence>
<gene>
    <name evidence="8" type="primary">LOC100206886</name>
</gene>
<evidence type="ECO:0000256" key="3">
    <source>
        <dbReference type="ARBA" id="ARBA00022837"/>
    </source>
</evidence>
<evidence type="ECO:0000256" key="4">
    <source>
        <dbReference type="ARBA" id="ARBA00023223"/>
    </source>
</evidence>
<dbReference type="PANTHER" id="PTHR23048">
    <property type="entry name" value="MYOSIN LIGHT CHAIN 1, 3"/>
    <property type="match status" value="1"/>
</dbReference>